<feature type="transmembrane region" description="Helical" evidence="1">
    <location>
        <begin position="419"/>
        <end position="440"/>
    </location>
</feature>
<dbReference type="InterPro" id="IPR029468">
    <property type="entry name" value="O-ag_pol_Wzy"/>
</dbReference>
<feature type="transmembrane region" description="Helical" evidence="1">
    <location>
        <begin position="153"/>
        <end position="171"/>
    </location>
</feature>
<dbReference type="Pfam" id="PF14296">
    <property type="entry name" value="O-ag_pol_Wzy"/>
    <property type="match status" value="1"/>
</dbReference>
<proteinExistence type="predicted"/>
<dbReference type="GeneID" id="77471667"/>
<dbReference type="Proteomes" id="UP000241201">
    <property type="component" value="Unassembled WGS sequence"/>
</dbReference>
<feature type="transmembrane region" description="Helical" evidence="1">
    <location>
        <begin position="12"/>
        <end position="32"/>
    </location>
</feature>
<comment type="caution">
    <text evidence="2">The sequence shown here is derived from an EMBL/GenBank/DDBJ whole genome shotgun (WGS) entry which is preliminary data.</text>
</comment>
<name>A0A2T3FPS2_9FIRM</name>
<feature type="transmembrane region" description="Helical" evidence="1">
    <location>
        <begin position="111"/>
        <end position="133"/>
    </location>
</feature>
<dbReference type="RefSeq" id="WP_106988653.1">
    <property type="nucleotide sequence ID" value="NZ_DBGDQT010000204.1"/>
</dbReference>
<organism evidence="2 3">
    <name type="scientific">Faecalibacillus faecis</name>
    <dbReference type="NCBI Taxonomy" id="1982628"/>
    <lineage>
        <taxon>Bacteria</taxon>
        <taxon>Bacillati</taxon>
        <taxon>Bacillota</taxon>
        <taxon>Erysipelotrichia</taxon>
        <taxon>Erysipelotrichales</taxon>
        <taxon>Coprobacillaceae</taxon>
        <taxon>Faecalibacillus</taxon>
    </lineage>
</organism>
<feature type="transmembrane region" description="Helical" evidence="1">
    <location>
        <begin position="191"/>
        <end position="212"/>
    </location>
</feature>
<gene>
    <name evidence="2" type="ORF">C7U55_11295</name>
</gene>
<keyword evidence="1" id="KW-0472">Membrane</keyword>
<feature type="transmembrane region" description="Helical" evidence="1">
    <location>
        <begin position="267"/>
        <end position="285"/>
    </location>
</feature>
<dbReference type="EMBL" id="PYLP01000019">
    <property type="protein sequence ID" value="PST37243.1"/>
    <property type="molecule type" value="Genomic_DNA"/>
</dbReference>
<keyword evidence="1" id="KW-1133">Transmembrane helix</keyword>
<feature type="transmembrane region" description="Helical" evidence="1">
    <location>
        <begin position="65"/>
        <end position="85"/>
    </location>
</feature>
<accession>A0A2T3FPS2</accession>
<evidence type="ECO:0000256" key="1">
    <source>
        <dbReference type="SAM" id="Phobius"/>
    </source>
</evidence>
<dbReference type="AlphaFoldDB" id="A0A2T3FPS2"/>
<keyword evidence="3" id="KW-1185">Reference proteome</keyword>
<evidence type="ECO:0008006" key="4">
    <source>
        <dbReference type="Google" id="ProtNLM"/>
    </source>
</evidence>
<sequence>MIRIFNRKYSEKTMLLISEIIISFLGLLTFPIKGEQAWFIAFFIISLLQLILHIFYLYNFEKKIISFPIFFILLSYVFNFGHLPIKAFGKDFGKNVLFPLWYIKFDIYKKAAFFTLLSQMMLVLGIIFIYRFLEKKGNITLFNKGKNISLKKIKIIGLVCVGIGILPTLYIDVSKFLLFMQGGYLNTFNLQVHDFVETVADFFNFGIFALVIGFSNEKRKANIIFFVTVVYKVVMMSCGGRGEAIVFLLGLFIVWEKYVVHLSKKQIIALCFIGYAGLVLLNFIASARNITSFNMKEIFDIFVYSLSNNQLIATLSEFGSTFATVCFTIKSNPSQAYGLNYILPILLVIPNIGGFNSGVVDKMIFTKHIYTYKQPIGGSYIAELFYSYHWFGWLFAFVLGILIGFIAYQLVYQNKHKNYFLYLLFAYTMPLLFFWIRGYFGAVYRTYIWHCGFTLIIVFFMKYYQTKKKGLVK</sequence>
<keyword evidence="1" id="KW-0812">Transmembrane</keyword>
<protein>
    <recommendedName>
        <fullName evidence="4">O-antigen polysaccharide polymerase Wzy</fullName>
    </recommendedName>
</protein>
<reference evidence="3" key="1">
    <citation type="submission" date="2018-03" db="EMBL/GenBank/DDBJ databases">
        <title>Lachnoclostridium SNUG30370 gen.nov., sp.nov., isolated from human faeces.</title>
        <authorList>
            <person name="Seo B."/>
            <person name="Jeon K."/>
            <person name="Ko G."/>
        </authorList>
    </citation>
    <scope>NUCLEOTIDE SEQUENCE [LARGE SCALE GENOMIC DNA]</scope>
    <source>
        <strain evidence="3">SNUG30370</strain>
    </source>
</reference>
<evidence type="ECO:0000313" key="2">
    <source>
        <dbReference type="EMBL" id="PST37243.1"/>
    </source>
</evidence>
<evidence type="ECO:0000313" key="3">
    <source>
        <dbReference type="Proteomes" id="UP000241201"/>
    </source>
</evidence>
<feature type="transmembrane region" description="Helical" evidence="1">
    <location>
        <begin position="390"/>
        <end position="412"/>
    </location>
</feature>
<feature type="transmembrane region" description="Helical" evidence="1">
    <location>
        <begin position="446"/>
        <end position="464"/>
    </location>
</feature>
<feature type="transmembrane region" description="Helical" evidence="1">
    <location>
        <begin position="224"/>
        <end position="255"/>
    </location>
</feature>
<feature type="transmembrane region" description="Helical" evidence="1">
    <location>
        <begin position="337"/>
        <end position="355"/>
    </location>
</feature>
<feature type="transmembrane region" description="Helical" evidence="1">
    <location>
        <begin position="38"/>
        <end position="58"/>
    </location>
</feature>